<sequence length="61" mass="6798">MATPSFTQGDPRTVAASRANDVLLLQLDSDEEIMFSDSGLAHLFISPTALQARRFDQAYFY</sequence>
<keyword evidence="2" id="KW-1185">Reference proteome</keyword>
<accession>A0A2Z3GJX7</accession>
<gene>
    <name evidence="1" type="ORF">DDQ68_12300</name>
</gene>
<reference evidence="2" key="1">
    <citation type="submission" date="2018-04" db="EMBL/GenBank/DDBJ databases">
        <title>Complete genome of Antarctic heterotrophic bacterium Hymenobacter nivis.</title>
        <authorList>
            <person name="Terashima M."/>
        </authorList>
    </citation>
    <scope>NUCLEOTIDE SEQUENCE [LARGE SCALE GENOMIC DNA]</scope>
    <source>
        <strain evidence="2">NBRC 111535</strain>
    </source>
</reference>
<proteinExistence type="predicted"/>
<dbReference type="Pfam" id="PF09234">
    <property type="entry name" value="DUF1963"/>
    <property type="match status" value="1"/>
</dbReference>
<dbReference type="SUPFAM" id="SSF103032">
    <property type="entry name" value="Hypothetical protein YwqG"/>
    <property type="match status" value="1"/>
</dbReference>
<dbReference type="EMBL" id="CP029145">
    <property type="protein sequence ID" value="AWM33498.1"/>
    <property type="molecule type" value="Genomic_DNA"/>
</dbReference>
<dbReference type="OrthoDB" id="57088at2"/>
<dbReference type="AlphaFoldDB" id="A0A2Z3GJX7"/>
<dbReference type="Gene3D" id="2.30.320.10">
    <property type="entry name" value="YwqG-like"/>
    <property type="match status" value="1"/>
</dbReference>
<evidence type="ECO:0000313" key="1">
    <source>
        <dbReference type="EMBL" id="AWM33498.1"/>
    </source>
</evidence>
<dbReference type="KEGG" id="hnv:DDQ68_12300"/>
<evidence type="ECO:0000313" key="2">
    <source>
        <dbReference type="Proteomes" id="UP000245999"/>
    </source>
</evidence>
<dbReference type="Proteomes" id="UP000245999">
    <property type="component" value="Chromosome"/>
</dbReference>
<organism evidence="1 2">
    <name type="scientific">Hymenobacter nivis</name>
    <dbReference type="NCBI Taxonomy" id="1850093"/>
    <lineage>
        <taxon>Bacteria</taxon>
        <taxon>Pseudomonadati</taxon>
        <taxon>Bacteroidota</taxon>
        <taxon>Cytophagia</taxon>
        <taxon>Cytophagales</taxon>
        <taxon>Hymenobacteraceae</taxon>
        <taxon>Hymenobacter</taxon>
    </lineage>
</organism>
<dbReference type="InterPro" id="IPR015315">
    <property type="entry name" value="DUF1963"/>
</dbReference>
<protein>
    <submittedName>
        <fullName evidence="1">Uncharacterized protein</fullName>
    </submittedName>
</protein>
<dbReference type="InterPro" id="IPR035948">
    <property type="entry name" value="YwqG-like_sf"/>
</dbReference>
<name>A0A2Z3GJX7_9BACT</name>